<organism evidence="2">
    <name type="scientific">Brachypodium distachyon</name>
    <name type="common">Purple false brome</name>
    <name type="synonym">Trachynia distachya</name>
    <dbReference type="NCBI Taxonomy" id="15368"/>
    <lineage>
        <taxon>Eukaryota</taxon>
        <taxon>Viridiplantae</taxon>
        <taxon>Streptophyta</taxon>
        <taxon>Embryophyta</taxon>
        <taxon>Tracheophyta</taxon>
        <taxon>Spermatophyta</taxon>
        <taxon>Magnoliopsida</taxon>
        <taxon>Liliopsida</taxon>
        <taxon>Poales</taxon>
        <taxon>Poaceae</taxon>
        <taxon>BOP clade</taxon>
        <taxon>Pooideae</taxon>
        <taxon>Stipodae</taxon>
        <taxon>Brachypodieae</taxon>
        <taxon>Brachypodium</taxon>
    </lineage>
</organism>
<reference evidence="2 3" key="1">
    <citation type="journal article" date="2010" name="Nature">
        <title>Genome sequencing and analysis of the model grass Brachypodium distachyon.</title>
        <authorList>
            <consortium name="International Brachypodium Initiative"/>
        </authorList>
    </citation>
    <scope>NUCLEOTIDE SEQUENCE [LARGE SCALE GENOMIC DNA]</scope>
    <source>
        <strain evidence="2 3">Bd21</strain>
    </source>
</reference>
<proteinExistence type="predicted"/>
<evidence type="ECO:0000256" key="1">
    <source>
        <dbReference type="SAM" id="MobiDB-lite"/>
    </source>
</evidence>
<keyword evidence="4" id="KW-1185">Reference proteome</keyword>
<feature type="compositionally biased region" description="Low complexity" evidence="1">
    <location>
        <begin position="49"/>
        <end position="60"/>
    </location>
</feature>
<dbReference type="AlphaFoldDB" id="A0A2K2CSL4"/>
<evidence type="ECO:0000313" key="4">
    <source>
        <dbReference type="Proteomes" id="UP000008810"/>
    </source>
</evidence>
<dbReference type="Proteomes" id="UP000008810">
    <property type="component" value="Chromosome 4"/>
</dbReference>
<evidence type="ECO:0000313" key="3">
    <source>
        <dbReference type="EnsemblPlants" id="PNT65021"/>
    </source>
</evidence>
<gene>
    <name evidence="2" type="ORF">BRADI_4g36296v3</name>
</gene>
<dbReference type="OrthoDB" id="2020792at2759"/>
<reference evidence="2" key="2">
    <citation type="submission" date="2017-06" db="EMBL/GenBank/DDBJ databases">
        <title>WGS assembly of Brachypodium distachyon.</title>
        <authorList>
            <consortium name="The International Brachypodium Initiative"/>
            <person name="Lucas S."/>
            <person name="Harmon-Smith M."/>
            <person name="Lail K."/>
            <person name="Tice H."/>
            <person name="Grimwood J."/>
            <person name="Bruce D."/>
            <person name="Barry K."/>
            <person name="Shu S."/>
            <person name="Lindquist E."/>
            <person name="Wang M."/>
            <person name="Pitluck S."/>
            <person name="Vogel J.P."/>
            <person name="Garvin D.F."/>
            <person name="Mockler T.C."/>
            <person name="Schmutz J."/>
            <person name="Rokhsar D."/>
            <person name="Bevan M.W."/>
        </authorList>
    </citation>
    <scope>NUCLEOTIDE SEQUENCE</scope>
    <source>
        <strain evidence="2">Bd21</strain>
    </source>
</reference>
<name>A0A2K2CSL4_BRADI</name>
<reference evidence="3" key="3">
    <citation type="submission" date="2018-08" db="UniProtKB">
        <authorList>
            <consortium name="EnsemblPlants"/>
        </authorList>
    </citation>
    <scope>IDENTIFICATION</scope>
    <source>
        <strain evidence="3">cv. Bd21</strain>
    </source>
</reference>
<dbReference type="EMBL" id="CM000883">
    <property type="protein sequence ID" value="PNT65021.1"/>
    <property type="molecule type" value="Genomic_DNA"/>
</dbReference>
<sequence>MPQVPTPLDAACCLKSSPPVAVHPPASRVQLWDPAAGSMASVGRGTGTGMTSSQSSVGGSECTENEQSCRIIVIEALMHVLEAQAVGT</sequence>
<dbReference type="Gramene" id="PNT65021">
    <property type="protein sequence ID" value="PNT65021"/>
    <property type="gene ID" value="BRADI_4g36296v3"/>
</dbReference>
<dbReference type="EnsemblPlants" id="PNT65021">
    <property type="protein sequence ID" value="PNT65021"/>
    <property type="gene ID" value="BRADI_4g36296v3"/>
</dbReference>
<dbReference type="InParanoid" id="A0A2K2CSL4"/>
<protein>
    <submittedName>
        <fullName evidence="2 3">Uncharacterized protein</fullName>
    </submittedName>
</protein>
<feature type="region of interest" description="Disordered" evidence="1">
    <location>
        <begin position="40"/>
        <end position="61"/>
    </location>
</feature>
<accession>A0A2K2CSL4</accession>
<evidence type="ECO:0000313" key="2">
    <source>
        <dbReference type="EMBL" id="PNT65021.1"/>
    </source>
</evidence>